<gene>
    <name evidence="6" type="ORF">I583_00793</name>
    <name evidence="5" type="ORF">UAW_03110</name>
</gene>
<accession>R2SAD5</accession>
<evidence type="ECO:0000313" key="7">
    <source>
        <dbReference type="Proteomes" id="UP000013858"/>
    </source>
</evidence>
<keyword evidence="1" id="KW-0472">Membrane</keyword>
<keyword evidence="1" id="KW-0812">Transmembrane</keyword>
<keyword evidence="1" id="KW-1133">Transmembrane helix</keyword>
<feature type="transmembrane region" description="Helical" evidence="1">
    <location>
        <begin position="312"/>
        <end position="331"/>
    </location>
</feature>
<dbReference type="AlphaFoldDB" id="R2SAD5"/>
<dbReference type="eggNOG" id="COG4072">
    <property type="taxonomic scope" value="Bacteria"/>
</dbReference>
<comment type="caution">
    <text evidence="5">The sequence shown here is derived from an EMBL/GenBank/DDBJ whole genome shotgun (WGS) entry which is preliminary data.</text>
</comment>
<dbReference type="InterPro" id="IPR021759">
    <property type="entry name" value="WxLIP_HBD"/>
</dbReference>
<evidence type="ECO:0000313" key="6">
    <source>
        <dbReference type="EMBL" id="EOT61811.1"/>
    </source>
</evidence>
<keyword evidence="8" id="KW-1185">Reference proteome</keyword>
<evidence type="ECO:0000256" key="2">
    <source>
        <dbReference type="SAM" id="SignalP"/>
    </source>
</evidence>
<feature type="domain" description="WxL Interacting Protein peptidoglycan binding" evidence="3">
    <location>
        <begin position="31"/>
        <end position="148"/>
    </location>
</feature>
<dbReference type="Pfam" id="PF06030">
    <property type="entry name" value="WxLIP_PGBD"/>
    <property type="match status" value="1"/>
</dbReference>
<dbReference type="EMBL" id="AJAR01000030">
    <property type="protein sequence ID" value="EOH92445.1"/>
    <property type="molecule type" value="Genomic_DNA"/>
</dbReference>
<keyword evidence="2" id="KW-0732">Signal</keyword>
<dbReference type="OrthoDB" id="2148359at2"/>
<feature type="chain" id="PRO_5004355627" evidence="2">
    <location>
        <begin position="28"/>
        <end position="349"/>
    </location>
</feature>
<dbReference type="Pfam" id="PF11797">
    <property type="entry name" value="WxLIP_HBD"/>
    <property type="match status" value="1"/>
</dbReference>
<dbReference type="Proteomes" id="UP000014197">
    <property type="component" value="Unassembled WGS sequence"/>
</dbReference>
<evidence type="ECO:0000259" key="3">
    <source>
        <dbReference type="Pfam" id="PF06030"/>
    </source>
</evidence>
<dbReference type="EMBL" id="ASVY01000002">
    <property type="protein sequence ID" value="EOT61811.1"/>
    <property type="molecule type" value="Genomic_DNA"/>
</dbReference>
<organism evidence="5 7">
    <name type="scientific">Enterococcus haemoperoxidus ATCC BAA-382</name>
    <dbReference type="NCBI Taxonomy" id="1158608"/>
    <lineage>
        <taxon>Bacteria</taxon>
        <taxon>Bacillati</taxon>
        <taxon>Bacillota</taxon>
        <taxon>Bacilli</taxon>
        <taxon>Lactobacillales</taxon>
        <taxon>Enterococcaceae</taxon>
        <taxon>Enterococcus</taxon>
    </lineage>
</organism>
<dbReference type="InterPro" id="IPR010317">
    <property type="entry name" value="WxLIP_PGBD"/>
</dbReference>
<name>R2SAD5_9ENTE</name>
<reference evidence="6 8" key="2">
    <citation type="submission" date="2013-03" db="EMBL/GenBank/DDBJ databases">
        <title>The Genome Sequence of Enterococcus haemoperoxidus BAA-382 (PacBio/Illumina hybrid assembly).</title>
        <authorList>
            <consortium name="The Broad Institute Genomics Platform"/>
            <consortium name="The Broad Institute Genome Sequencing Center for Infectious Disease"/>
            <person name="Earl A."/>
            <person name="Russ C."/>
            <person name="Gilmore M."/>
            <person name="Surin D."/>
            <person name="Walker B."/>
            <person name="Young S."/>
            <person name="Zeng Q."/>
            <person name="Gargeya S."/>
            <person name="Fitzgerald M."/>
            <person name="Haas B."/>
            <person name="Abouelleil A."/>
            <person name="Allen A.W."/>
            <person name="Alvarado L."/>
            <person name="Arachchi H.M."/>
            <person name="Berlin A.M."/>
            <person name="Chapman S.B."/>
            <person name="Gainer-Dewar J."/>
            <person name="Goldberg J."/>
            <person name="Griggs A."/>
            <person name="Gujja S."/>
            <person name="Hansen M."/>
            <person name="Howarth C."/>
            <person name="Imamovic A."/>
            <person name="Ireland A."/>
            <person name="Larimer J."/>
            <person name="McCowan C."/>
            <person name="Murphy C."/>
            <person name="Pearson M."/>
            <person name="Poon T.W."/>
            <person name="Priest M."/>
            <person name="Roberts A."/>
            <person name="Saif S."/>
            <person name="Shea T."/>
            <person name="Sisk P."/>
            <person name="Sykes S."/>
            <person name="Wortman J."/>
            <person name="Nusbaum C."/>
            <person name="Birren B."/>
        </authorList>
    </citation>
    <scope>NUCLEOTIDE SEQUENCE [LARGE SCALE GENOMIC DNA]</scope>
    <source>
        <strain evidence="6 8">ATCC BAA-382</strain>
    </source>
</reference>
<dbReference type="Proteomes" id="UP000013858">
    <property type="component" value="Unassembled WGS sequence"/>
</dbReference>
<feature type="signal peptide" evidence="2">
    <location>
        <begin position="1"/>
        <end position="27"/>
    </location>
</feature>
<evidence type="ECO:0000256" key="1">
    <source>
        <dbReference type="SAM" id="Phobius"/>
    </source>
</evidence>
<proteinExistence type="predicted"/>
<evidence type="ECO:0000313" key="8">
    <source>
        <dbReference type="Proteomes" id="UP000014197"/>
    </source>
</evidence>
<protein>
    <submittedName>
        <fullName evidence="5">Uncharacterized protein</fullName>
    </submittedName>
</protein>
<dbReference type="PATRIC" id="fig|1158608.3.peg.3043"/>
<feature type="domain" description="WxL Interacting Protein host binding" evidence="4">
    <location>
        <begin position="161"/>
        <end position="296"/>
    </location>
</feature>
<reference evidence="5 7" key="1">
    <citation type="submission" date="2013-02" db="EMBL/GenBank/DDBJ databases">
        <title>The Genome Sequence of Enterococcus haemoperoxidus BAA-382.</title>
        <authorList>
            <consortium name="The Broad Institute Genome Sequencing Platform"/>
            <consortium name="The Broad Institute Genome Sequencing Center for Infectious Disease"/>
            <person name="Earl A.M."/>
            <person name="Gilmore M.S."/>
            <person name="Lebreton F."/>
            <person name="Walker B."/>
            <person name="Young S.K."/>
            <person name="Zeng Q."/>
            <person name="Gargeya S."/>
            <person name="Fitzgerald M."/>
            <person name="Haas B."/>
            <person name="Abouelleil A."/>
            <person name="Alvarado L."/>
            <person name="Arachchi H.M."/>
            <person name="Berlin A.M."/>
            <person name="Chapman S.B."/>
            <person name="Dewar J."/>
            <person name="Goldberg J."/>
            <person name="Griggs A."/>
            <person name="Gujja S."/>
            <person name="Hansen M."/>
            <person name="Howarth C."/>
            <person name="Imamovic A."/>
            <person name="Larimer J."/>
            <person name="McCowan C."/>
            <person name="Murphy C."/>
            <person name="Neiman D."/>
            <person name="Pearson M."/>
            <person name="Priest M."/>
            <person name="Roberts A."/>
            <person name="Saif S."/>
            <person name="Shea T."/>
            <person name="Sisk P."/>
            <person name="Sykes S."/>
            <person name="Wortman J."/>
            <person name="Nusbaum C."/>
            <person name="Birren B."/>
        </authorList>
    </citation>
    <scope>NUCLEOTIDE SEQUENCE [LARGE SCALE GENOMIC DNA]</scope>
    <source>
        <strain evidence="5 7">ATCC BAA-382</strain>
    </source>
</reference>
<evidence type="ECO:0000313" key="5">
    <source>
        <dbReference type="EMBL" id="EOH92445.1"/>
    </source>
</evidence>
<evidence type="ECO:0000259" key="4">
    <source>
        <dbReference type="Pfam" id="PF11797"/>
    </source>
</evidence>
<dbReference type="RefSeq" id="WP_010763266.1">
    <property type="nucleotide sequence ID" value="NZ_KB946316.1"/>
</dbReference>
<sequence length="349" mass="39194">MKKRIGIGLFFSLYIVALLGFSTPAHANLQFTYETVKPENQQGDFEYFNLLMQPGQKQTVQVMLSNRADEEQTIEVGLNGAKTNSNGVLEFGPSAIKNDASLKYDFKDLVKGPKEMTLGPNETRPLNIEISMPETNYIGKIVGGIHLKSKPTKKEEEENKKATGVINEYAFVIGMVLSESDTVIKPELSLNKVYAGLANYRNSIFANFSNTSADFVNNMTVEMEVTKKGSEAVLYDIKRADMRMAPNSMIDFPLEMNGDQMEAGDYKAHIVVTSGEEKWTFDKAFKITNEEADKYNAQDVTLIQERGIDWKLIALIVGGVFVTFLAIFFIVRSMNKKKNSKKRGKKKRK</sequence>
<dbReference type="STRING" id="155618.RV06_GL000536"/>